<keyword evidence="2" id="KW-1185">Reference proteome</keyword>
<proteinExistence type="predicted"/>
<gene>
    <name evidence="1" type="ORF">NW755_001844</name>
</gene>
<sequence length="161" mass="17713">MTTSTQSSSLVTLDSSAYEWDEDFTSGRSHAYDSQNKSHVVAISEPASNPVPTTVDELIDCFLAELGDRDVPHGPSTYQVLDLRALCAGCNMKTVEDGLEDKVKKPVALLDDRSRFANNQPAAAGYKRSNSGMLNASQLLVELRKERYNPHGQPDAERRLL</sequence>
<dbReference type="AlphaFoldDB" id="A0A9W8RHH0"/>
<protein>
    <submittedName>
        <fullName evidence="1">Uncharacterized protein</fullName>
    </submittedName>
</protein>
<accession>A0A9W8RHH0</accession>
<dbReference type="EMBL" id="JAOQAV010000003">
    <property type="protein sequence ID" value="KAJ4195681.1"/>
    <property type="molecule type" value="Genomic_DNA"/>
</dbReference>
<dbReference type="Proteomes" id="UP001152087">
    <property type="component" value="Unassembled WGS sequence"/>
</dbReference>
<reference evidence="1" key="1">
    <citation type="submission" date="2022-09" db="EMBL/GenBank/DDBJ databases">
        <title>Fusarium specimens isolated from Avocado Roots.</title>
        <authorList>
            <person name="Stajich J."/>
            <person name="Roper C."/>
            <person name="Heimlech-Rivalta G."/>
        </authorList>
    </citation>
    <scope>NUCLEOTIDE SEQUENCE</scope>
    <source>
        <strain evidence="1">A02</strain>
    </source>
</reference>
<organism evidence="1 2">
    <name type="scientific">Fusarium falciforme</name>
    <dbReference type="NCBI Taxonomy" id="195108"/>
    <lineage>
        <taxon>Eukaryota</taxon>
        <taxon>Fungi</taxon>
        <taxon>Dikarya</taxon>
        <taxon>Ascomycota</taxon>
        <taxon>Pezizomycotina</taxon>
        <taxon>Sordariomycetes</taxon>
        <taxon>Hypocreomycetidae</taxon>
        <taxon>Hypocreales</taxon>
        <taxon>Nectriaceae</taxon>
        <taxon>Fusarium</taxon>
        <taxon>Fusarium solani species complex</taxon>
    </lineage>
</organism>
<evidence type="ECO:0000313" key="2">
    <source>
        <dbReference type="Proteomes" id="UP001152087"/>
    </source>
</evidence>
<name>A0A9W8RHH0_9HYPO</name>
<evidence type="ECO:0000313" key="1">
    <source>
        <dbReference type="EMBL" id="KAJ4195681.1"/>
    </source>
</evidence>
<comment type="caution">
    <text evidence="1">The sequence shown here is derived from an EMBL/GenBank/DDBJ whole genome shotgun (WGS) entry which is preliminary data.</text>
</comment>